<sequence>MSDARRVELRLKFKNVDVPENLVKHLLSASYTDNEEDNTDDFQMTYDDRERNVNGSWLDVKPTVIKSNQTVTKTVTKQEVINYVVVRGDTLWAIASRYLGSGTKYPRIAQENNIPNPNLIYPGQVFKITTGGAVNTTVTETKEVITKGAEPKTVEVAIVQKNWNDTGKDAMLDCGTFEIDSVDVSGPPWKCTLKSTSIPYTSTLRIQKKSRNWEKISLKAIADQIAEEAGMKLLYESSDNPQYDKKEQVQQSDIRFLQDLCHAAGKALKVTKMTVVIFDKAEYDGKPVVKTIAYGSSDIISFKLGTKLTDAAYTSCHVSYTDSDKKQTIEYTYTPDSSVGTGQVLEVNERVASTEDAKKLAMKRLREKNAQEFTASFKMVGDVQLVAGITVKLKGFQQFDKKYKVTSASHTLTGGYTTDIKLEQVLEGY</sequence>
<dbReference type="PROSITE" id="PS51782">
    <property type="entry name" value="LYSM"/>
    <property type="match status" value="1"/>
</dbReference>
<dbReference type="SMART" id="SM00257">
    <property type="entry name" value="LysM"/>
    <property type="match status" value="1"/>
</dbReference>
<organism evidence="3 4">
    <name type="scientific">Enterocloster clostridioformis</name>
    <dbReference type="NCBI Taxonomy" id="1531"/>
    <lineage>
        <taxon>Bacteria</taxon>
        <taxon>Bacillati</taxon>
        <taxon>Bacillota</taxon>
        <taxon>Clostridia</taxon>
        <taxon>Lachnospirales</taxon>
        <taxon>Lachnospiraceae</taxon>
        <taxon>Enterocloster</taxon>
    </lineage>
</organism>
<dbReference type="InterPro" id="IPR018392">
    <property type="entry name" value="LysM"/>
</dbReference>
<evidence type="ECO:0000313" key="2">
    <source>
        <dbReference type="EMBL" id="GEA38810.1"/>
    </source>
</evidence>
<evidence type="ECO:0000313" key="3">
    <source>
        <dbReference type="EMBL" id="GEA39155.1"/>
    </source>
</evidence>
<dbReference type="InterPro" id="IPR036779">
    <property type="entry name" value="LysM_dom_sf"/>
</dbReference>
<dbReference type="PANTHER" id="PTHR34700:SF4">
    <property type="entry name" value="PHAGE-LIKE ELEMENT PBSX PROTEIN XKDP"/>
    <property type="match status" value="1"/>
</dbReference>
<reference evidence="3 4" key="1">
    <citation type="submission" date="2019-06" db="EMBL/GenBank/DDBJ databases">
        <title>Draft genome sequence of [Clostridium] clostridioforme NBRC 113352.</title>
        <authorList>
            <person name="Miura T."/>
            <person name="Furukawa M."/>
            <person name="Shimamura M."/>
            <person name="Ohyama Y."/>
            <person name="Yamazoe A."/>
            <person name="Kawasaki H."/>
        </authorList>
    </citation>
    <scope>NUCLEOTIDE SEQUENCE [LARGE SCALE GENOMIC DNA]</scope>
    <source>
        <strain evidence="3 4">NBRC 113352</strain>
    </source>
</reference>
<accession>A0A829WA31</accession>
<dbReference type="SUPFAM" id="SSF54106">
    <property type="entry name" value="LysM domain"/>
    <property type="match status" value="1"/>
</dbReference>
<protein>
    <recommendedName>
        <fullName evidence="1">LysM domain-containing protein</fullName>
    </recommendedName>
</protein>
<dbReference type="SUPFAM" id="SSF69279">
    <property type="entry name" value="Phage tail proteins"/>
    <property type="match status" value="1"/>
</dbReference>
<dbReference type="CDD" id="cd00118">
    <property type="entry name" value="LysM"/>
    <property type="match status" value="1"/>
</dbReference>
<dbReference type="Pfam" id="PF05954">
    <property type="entry name" value="Phage_GPD"/>
    <property type="match status" value="1"/>
</dbReference>
<proteinExistence type="predicted"/>
<dbReference type="PANTHER" id="PTHR34700">
    <property type="entry name" value="POTASSIUM BINDING PROTEIN KBP"/>
    <property type="match status" value="1"/>
</dbReference>
<dbReference type="EMBL" id="BJLB01000001">
    <property type="protein sequence ID" value="GEA38810.1"/>
    <property type="molecule type" value="Genomic_DNA"/>
</dbReference>
<dbReference type="Gene3D" id="4.10.220.110">
    <property type="match status" value="1"/>
</dbReference>
<dbReference type="InterPro" id="IPR052196">
    <property type="entry name" value="Bact_Kbp"/>
</dbReference>
<dbReference type="Gene3D" id="3.10.350.10">
    <property type="entry name" value="LysM domain"/>
    <property type="match status" value="1"/>
</dbReference>
<gene>
    <name evidence="2" type="ORF">Ccl03g_45230</name>
    <name evidence="3" type="ORF">Ccl03g_48680</name>
</gene>
<dbReference type="Gene3D" id="3.55.50.10">
    <property type="entry name" value="Baseplate protein-like domains"/>
    <property type="match status" value="1"/>
</dbReference>
<dbReference type="AlphaFoldDB" id="A0A829WA31"/>
<dbReference type="Pfam" id="PF01476">
    <property type="entry name" value="LysM"/>
    <property type="match status" value="1"/>
</dbReference>
<feature type="domain" description="LysM" evidence="1">
    <location>
        <begin position="81"/>
        <end position="128"/>
    </location>
</feature>
<dbReference type="Gene3D" id="2.30.110.50">
    <property type="match status" value="1"/>
</dbReference>
<name>A0A829WA31_9FIRM</name>
<evidence type="ECO:0000259" key="1">
    <source>
        <dbReference type="PROSITE" id="PS51782"/>
    </source>
</evidence>
<dbReference type="RefSeq" id="WP_243129131.1">
    <property type="nucleotide sequence ID" value="NZ_BJLB01000001.1"/>
</dbReference>
<dbReference type="Proteomes" id="UP000315200">
    <property type="component" value="Unassembled WGS sequence"/>
</dbReference>
<comment type="caution">
    <text evidence="3">The sequence shown here is derived from an EMBL/GenBank/DDBJ whole genome shotgun (WGS) entry which is preliminary data.</text>
</comment>
<evidence type="ECO:0000313" key="4">
    <source>
        <dbReference type="Proteomes" id="UP000315200"/>
    </source>
</evidence>
<dbReference type="EMBL" id="BJLB01000001">
    <property type="protein sequence ID" value="GEA39155.1"/>
    <property type="molecule type" value="Genomic_DNA"/>
</dbReference>